<sequence>MKNIHPRRTIQPTISTVPRYKSEASEQLELYKMVTKRQRIQQELQFMEQRLQLLKQQLSMLDSQIEKSEKNIQKLRQSTPISSPTTATPQKSVKSSNFQTFHFEY</sequence>
<organism evidence="2 3">
    <name type="scientific">Iningainema tapete BLCC-T55</name>
    <dbReference type="NCBI Taxonomy" id="2748662"/>
    <lineage>
        <taxon>Bacteria</taxon>
        <taxon>Bacillati</taxon>
        <taxon>Cyanobacteriota</taxon>
        <taxon>Cyanophyceae</taxon>
        <taxon>Nostocales</taxon>
        <taxon>Scytonemataceae</taxon>
        <taxon>Iningainema tapete</taxon>
    </lineage>
</organism>
<dbReference type="SUPFAM" id="SSF46579">
    <property type="entry name" value="Prefoldin"/>
    <property type="match status" value="1"/>
</dbReference>
<evidence type="ECO:0000256" key="1">
    <source>
        <dbReference type="SAM" id="MobiDB-lite"/>
    </source>
</evidence>
<evidence type="ECO:0000313" key="3">
    <source>
        <dbReference type="Proteomes" id="UP000629098"/>
    </source>
</evidence>
<evidence type="ECO:0000313" key="2">
    <source>
        <dbReference type="EMBL" id="MBD2773090.1"/>
    </source>
</evidence>
<dbReference type="AlphaFoldDB" id="A0A8J6XCI1"/>
<accession>A0A8J6XCI1</accession>
<dbReference type="Proteomes" id="UP000629098">
    <property type="component" value="Unassembled WGS sequence"/>
</dbReference>
<reference evidence="2" key="1">
    <citation type="submission" date="2020-09" db="EMBL/GenBank/DDBJ databases">
        <title>Iningainema tapete sp. nov. (Scytonemataceae, Cyanobacteria) from greenhouses in central Florida (USA) produces two types of nodularin with biosynthetic potential for microcystin-LR and anabaenopeptins.</title>
        <authorList>
            <person name="Berthold D.E."/>
            <person name="Lefler F.W."/>
            <person name="Huang I.-S."/>
            <person name="Abdulla H."/>
            <person name="Zimba P.V."/>
            <person name="Laughinghouse H.D. IV."/>
        </authorList>
    </citation>
    <scope>NUCLEOTIDE SEQUENCE</scope>
    <source>
        <strain evidence="2">BLCCT55</strain>
    </source>
</reference>
<comment type="caution">
    <text evidence="2">The sequence shown here is derived from an EMBL/GenBank/DDBJ whole genome shotgun (WGS) entry which is preliminary data.</text>
</comment>
<protein>
    <submittedName>
        <fullName evidence="2">Gas vesicle protein</fullName>
    </submittedName>
</protein>
<proteinExistence type="predicted"/>
<dbReference type="RefSeq" id="WP_190828471.1">
    <property type="nucleotide sequence ID" value="NZ_CAWPPI010000049.1"/>
</dbReference>
<dbReference type="EMBL" id="JACXAE010000049">
    <property type="protein sequence ID" value="MBD2773090.1"/>
    <property type="molecule type" value="Genomic_DNA"/>
</dbReference>
<keyword evidence="3" id="KW-1185">Reference proteome</keyword>
<feature type="region of interest" description="Disordered" evidence="1">
    <location>
        <begin position="69"/>
        <end position="94"/>
    </location>
</feature>
<name>A0A8J6XCI1_9CYAN</name>
<feature type="compositionally biased region" description="Low complexity" evidence="1">
    <location>
        <begin position="78"/>
        <end position="89"/>
    </location>
</feature>
<gene>
    <name evidence="2" type="ORF">ICL16_13705</name>
</gene>